<dbReference type="InterPro" id="IPR005467">
    <property type="entry name" value="His_kinase_dom"/>
</dbReference>
<dbReference type="OrthoDB" id="144293at2"/>
<dbReference type="EMBL" id="VJZA01000052">
    <property type="protein sequence ID" value="TVT19039.1"/>
    <property type="molecule type" value="Genomic_DNA"/>
</dbReference>
<feature type="transmembrane region" description="Helical" evidence="4">
    <location>
        <begin position="142"/>
        <end position="161"/>
    </location>
</feature>
<dbReference type="Pfam" id="PF02518">
    <property type="entry name" value="HATPase_c"/>
    <property type="match status" value="1"/>
</dbReference>
<dbReference type="GO" id="GO:0000155">
    <property type="term" value="F:phosphorelay sensor kinase activity"/>
    <property type="evidence" value="ECO:0007669"/>
    <property type="project" value="InterPro"/>
</dbReference>
<evidence type="ECO:0000313" key="7">
    <source>
        <dbReference type="Proteomes" id="UP000318578"/>
    </source>
</evidence>
<evidence type="ECO:0000256" key="4">
    <source>
        <dbReference type="SAM" id="Phobius"/>
    </source>
</evidence>
<gene>
    <name evidence="6" type="ORF">FNH06_25575</name>
</gene>
<feature type="domain" description="Histidine kinase" evidence="5">
    <location>
        <begin position="321"/>
        <end position="406"/>
    </location>
</feature>
<protein>
    <submittedName>
        <fullName evidence="6">Sensor histidine kinase</fullName>
    </submittedName>
</protein>
<keyword evidence="4" id="KW-1133">Transmembrane helix</keyword>
<name>A0A558A452_9PSEU</name>
<dbReference type="InterPro" id="IPR017205">
    <property type="entry name" value="Sig_transdc_His_kinase_ChrS"/>
</dbReference>
<dbReference type="PANTHER" id="PTHR24421:SF62">
    <property type="entry name" value="SENSORY TRANSDUCTION HISTIDINE KINASE"/>
    <property type="match status" value="1"/>
</dbReference>
<feature type="transmembrane region" description="Helical" evidence="4">
    <location>
        <begin position="113"/>
        <end position="130"/>
    </location>
</feature>
<keyword evidence="4" id="KW-0472">Membrane</keyword>
<dbReference type="PIRSF" id="PIRSF037434">
    <property type="entry name" value="STHK_ChrS"/>
    <property type="match status" value="1"/>
</dbReference>
<dbReference type="InterPro" id="IPR036890">
    <property type="entry name" value="HATPase_C_sf"/>
</dbReference>
<dbReference type="SUPFAM" id="SSF55874">
    <property type="entry name" value="ATPase domain of HSP90 chaperone/DNA topoisomerase II/histidine kinase"/>
    <property type="match status" value="1"/>
</dbReference>
<dbReference type="Gene3D" id="1.20.5.1930">
    <property type="match status" value="1"/>
</dbReference>
<dbReference type="GO" id="GO:0046983">
    <property type="term" value="F:protein dimerization activity"/>
    <property type="evidence" value="ECO:0007669"/>
    <property type="project" value="InterPro"/>
</dbReference>
<keyword evidence="7" id="KW-1185">Reference proteome</keyword>
<dbReference type="PANTHER" id="PTHR24421">
    <property type="entry name" value="NITRATE/NITRITE SENSOR PROTEIN NARX-RELATED"/>
    <property type="match status" value="1"/>
</dbReference>
<keyword evidence="4" id="KW-0812">Transmembrane</keyword>
<proteinExistence type="predicted"/>
<dbReference type="RefSeq" id="WP_144642448.1">
    <property type="nucleotide sequence ID" value="NZ_BNAX01000005.1"/>
</dbReference>
<sequence length="406" mass="43073">MNDRTVDDPWQARLDRMRRFLPVPLLAVSTVASFAVPGDPSARVRLEAVFVAAAAIWSVAVTARLRPGTPTTKHVLAYAVHSVLAGVLVGIDLTFGIFAYSGFLFAYPLGKRWRTAGFGVSALIVSASLSGGYPTGLNGQSLTYLVVAAVLLGLVFNAASITNRALEQNEERGRVIDQLAEANRRLELSMAENAQLHARLLVQARDTGVVEERQRLAGEIHDTLAQGLTGIIAQLAAAEHVRHDPGQLSRHLELAASLARANLTEARRSVRALRPGQLEGVDLPEAIGVLAREWSDRSGVAAGVETTGTPVRAAAGVEDILFRVAQEALSNVAKHADATQVAVTLTYLEDALLLDVHDDGSGFDPEATTDGYGLVGMRERLARIGGTLTIESGAGYGTTLNAAVPL</sequence>
<evidence type="ECO:0000256" key="2">
    <source>
        <dbReference type="ARBA" id="ARBA00022777"/>
    </source>
</evidence>
<dbReference type="CDD" id="cd16917">
    <property type="entry name" value="HATPase_UhpB-NarQ-NarX-like"/>
    <property type="match status" value="1"/>
</dbReference>
<dbReference type="SMART" id="SM00387">
    <property type="entry name" value="HATPase_c"/>
    <property type="match status" value="1"/>
</dbReference>
<feature type="transmembrane region" description="Helical" evidence="4">
    <location>
        <begin position="75"/>
        <end position="101"/>
    </location>
</feature>
<feature type="transmembrane region" description="Helical" evidence="4">
    <location>
        <begin position="44"/>
        <end position="63"/>
    </location>
</feature>
<dbReference type="InterPro" id="IPR050482">
    <property type="entry name" value="Sensor_HK_TwoCompSys"/>
</dbReference>
<evidence type="ECO:0000256" key="1">
    <source>
        <dbReference type="ARBA" id="ARBA00022679"/>
    </source>
</evidence>
<dbReference type="Proteomes" id="UP000318578">
    <property type="component" value="Unassembled WGS sequence"/>
</dbReference>
<evidence type="ECO:0000256" key="3">
    <source>
        <dbReference type="ARBA" id="ARBA00023012"/>
    </source>
</evidence>
<evidence type="ECO:0000313" key="6">
    <source>
        <dbReference type="EMBL" id="TVT19039.1"/>
    </source>
</evidence>
<dbReference type="InterPro" id="IPR003594">
    <property type="entry name" value="HATPase_dom"/>
</dbReference>
<accession>A0A558A452</accession>
<feature type="transmembrane region" description="Helical" evidence="4">
    <location>
        <begin position="20"/>
        <end position="38"/>
    </location>
</feature>
<dbReference type="AlphaFoldDB" id="A0A558A452"/>
<dbReference type="PROSITE" id="PS50109">
    <property type="entry name" value="HIS_KIN"/>
    <property type="match status" value="1"/>
</dbReference>
<keyword evidence="2 6" id="KW-0418">Kinase</keyword>
<dbReference type="Pfam" id="PF07730">
    <property type="entry name" value="HisKA_3"/>
    <property type="match status" value="1"/>
</dbReference>
<dbReference type="Gene3D" id="3.30.565.10">
    <property type="entry name" value="Histidine kinase-like ATPase, C-terminal domain"/>
    <property type="match status" value="1"/>
</dbReference>
<dbReference type="GO" id="GO:0016020">
    <property type="term" value="C:membrane"/>
    <property type="evidence" value="ECO:0007669"/>
    <property type="project" value="InterPro"/>
</dbReference>
<reference evidence="6 7" key="1">
    <citation type="submission" date="2019-07" db="EMBL/GenBank/DDBJ databases">
        <title>New species of Amycolatopsis and Streptomyces.</title>
        <authorList>
            <person name="Duangmal K."/>
            <person name="Teo W.F.A."/>
            <person name="Lipun K."/>
        </authorList>
    </citation>
    <scope>NUCLEOTIDE SEQUENCE [LARGE SCALE GENOMIC DNA]</scope>
    <source>
        <strain evidence="6 7">JCM 30562</strain>
    </source>
</reference>
<dbReference type="InterPro" id="IPR011712">
    <property type="entry name" value="Sig_transdc_His_kin_sub3_dim/P"/>
</dbReference>
<keyword evidence="3" id="KW-0902">Two-component regulatory system</keyword>
<keyword evidence="1" id="KW-0808">Transferase</keyword>
<comment type="caution">
    <text evidence="6">The sequence shown here is derived from an EMBL/GenBank/DDBJ whole genome shotgun (WGS) entry which is preliminary data.</text>
</comment>
<evidence type="ECO:0000259" key="5">
    <source>
        <dbReference type="PROSITE" id="PS50109"/>
    </source>
</evidence>
<organism evidence="6 7">
    <name type="scientific">Amycolatopsis acidiphila</name>
    <dbReference type="NCBI Taxonomy" id="715473"/>
    <lineage>
        <taxon>Bacteria</taxon>
        <taxon>Bacillati</taxon>
        <taxon>Actinomycetota</taxon>
        <taxon>Actinomycetes</taxon>
        <taxon>Pseudonocardiales</taxon>
        <taxon>Pseudonocardiaceae</taxon>
        <taxon>Amycolatopsis</taxon>
    </lineage>
</organism>